<dbReference type="Pfam" id="PF00173">
    <property type="entry name" value="Cyt-b5"/>
    <property type="match status" value="1"/>
</dbReference>
<evidence type="ECO:0000313" key="5">
    <source>
        <dbReference type="EMBL" id="CAH2000609.1"/>
    </source>
</evidence>
<keyword evidence="3" id="KW-0408">Iron</keyword>
<dbReference type="InterPro" id="IPR018506">
    <property type="entry name" value="Cyt_B5_heme-BS"/>
</dbReference>
<evidence type="ECO:0000313" key="6">
    <source>
        <dbReference type="Proteomes" id="UP001152888"/>
    </source>
</evidence>
<comment type="caution">
    <text evidence="5">The sequence shown here is derived from an EMBL/GenBank/DDBJ whole genome shotgun (WGS) entry which is preliminary data.</text>
</comment>
<dbReference type="EMBL" id="CAKOFQ010007414">
    <property type="protein sequence ID" value="CAH2000609.1"/>
    <property type="molecule type" value="Genomic_DNA"/>
</dbReference>
<dbReference type="PROSITE" id="PS00191">
    <property type="entry name" value="CYTOCHROME_B5_1"/>
    <property type="match status" value="1"/>
</dbReference>
<dbReference type="InterPro" id="IPR036400">
    <property type="entry name" value="Cyt_B5-like_heme/steroid_sf"/>
</dbReference>
<dbReference type="AlphaFoldDB" id="A0A9P0LX16"/>
<feature type="domain" description="Cytochrome b5 heme-binding" evidence="4">
    <location>
        <begin position="66"/>
        <end position="96"/>
    </location>
</feature>
<dbReference type="PANTHER" id="PTHR16740">
    <property type="entry name" value="CYTOCHROME B5-RELATED PROTEIN-RELATED"/>
    <property type="match status" value="1"/>
</dbReference>
<dbReference type="InterPro" id="IPR001199">
    <property type="entry name" value="Cyt_B5-like_heme/steroid-bd"/>
</dbReference>
<evidence type="ECO:0000256" key="1">
    <source>
        <dbReference type="ARBA" id="ARBA00022617"/>
    </source>
</evidence>
<protein>
    <recommendedName>
        <fullName evidence="4">Cytochrome b5 heme-binding domain-containing protein</fullName>
    </recommendedName>
</protein>
<dbReference type="SUPFAM" id="SSF55856">
    <property type="entry name" value="Cytochrome b5-like heme/steroid binding domain"/>
    <property type="match status" value="1"/>
</dbReference>
<evidence type="ECO:0000256" key="3">
    <source>
        <dbReference type="ARBA" id="ARBA00023004"/>
    </source>
</evidence>
<dbReference type="OrthoDB" id="260519at2759"/>
<dbReference type="GO" id="GO:0020037">
    <property type="term" value="F:heme binding"/>
    <property type="evidence" value="ECO:0007669"/>
    <property type="project" value="InterPro"/>
</dbReference>
<evidence type="ECO:0000256" key="2">
    <source>
        <dbReference type="ARBA" id="ARBA00022723"/>
    </source>
</evidence>
<dbReference type="InterPro" id="IPR053100">
    <property type="entry name" value="Cytochrome_b5-related"/>
</dbReference>
<proteinExistence type="predicted"/>
<organism evidence="5 6">
    <name type="scientific">Acanthoscelides obtectus</name>
    <name type="common">Bean weevil</name>
    <name type="synonym">Bruchus obtectus</name>
    <dbReference type="NCBI Taxonomy" id="200917"/>
    <lineage>
        <taxon>Eukaryota</taxon>
        <taxon>Metazoa</taxon>
        <taxon>Ecdysozoa</taxon>
        <taxon>Arthropoda</taxon>
        <taxon>Hexapoda</taxon>
        <taxon>Insecta</taxon>
        <taxon>Pterygota</taxon>
        <taxon>Neoptera</taxon>
        <taxon>Endopterygota</taxon>
        <taxon>Coleoptera</taxon>
        <taxon>Polyphaga</taxon>
        <taxon>Cucujiformia</taxon>
        <taxon>Chrysomeloidea</taxon>
        <taxon>Chrysomelidae</taxon>
        <taxon>Bruchinae</taxon>
        <taxon>Bruchini</taxon>
        <taxon>Acanthoscelides</taxon>
    </lineage>
</organism>
<dbReference type="Proteomes" id="UP001152888">
    <property type="component" value="Unassembled WGS sequence"/>
</dbReference>
<dbReference type="PANTHER" id="PTHR16740:SF1">
    <property type="entry name" value="CYTOCHROME B5-RELATED PROTEIN-RELATED"/>
    <property type="match status" value="1"/>
</dbReference>
<dbReference type="GO" id="GO:0046872">
    <property type="term" value="F:metal ion binding"/>
    <property type="evidence" value="ECO:0007669"/>
    <property type="project" value="UniProtKB-KW"/>
</dbReference>
<name>A0A9P0LX16_ACAOB</name>
<keyword evidence="6" id="KW-1185">Reference proteome</keyword>
<sequence length="121" mass="14474">MNGLHIEHLTSIVQNEISSLKQLYQQKQYDKSLDKLSSLGIKYPKFRDHPLHNGHMWLESKRIDDGAEGLWRIHDQLYDFSDFVHDHPGGKDWLRLTKVREFKSKCFVFNSLHVPFEYKKY</sequence>
<gene>
    <name evidence="5" type="ORF">ACAOBT_LOCUS25675</name>
</gene>
<reference evidence="5" key="1">
    <citation type="submission" date="2022-03" db="EMBL/GenBank/DDBJ databases">
        <authorList>
            <person name="Sayadi A."/>
        </authorList>
    </citation>
    <scope>NUCLEOTIDE SEQUENCE</scope>
</reference>
<keyword evidence="2" id="KW-0479">Metal-binding</keyword>
<evidence type="ECO:0000259" key="4">
    <source>
        <dbReference type="Pfam" id="PF00173"/>
    </source>
</evidence>
<accession>A0A9P0LX16</accession>
<keyword evidence="1" id="KW-0349">Heme</keyword>